<evidence type="ECO:0000256" key="1">
    <source>
        <dbReference type="SAM" id="Phobius"/>
    </source>
</evidence>
<evidence type="ECO:0000313" key="2">
    <source>
        <dbReference type="EMBL" id="PDW46956.1"/>
    </source>
</evidence>
<sequence>MCQIQCLLVLLSINIVSAIIVYFFQAFQGVLNFEGGFLGFFIVALSSYYGVKKRLDLRKQNSGEKEEKQKFQKFALGLEMSFNVWRLGGYGVLLGILGALLFLHLFNGLIFLIGVFVSSLSSALLRFLNNNGKF</sequence>
<comment type="caution">
    <text evidence="2">The sequence shown here is derived from an EMBL/GenBank/DDBJ whole genome shotgun (WGS) entry which is preliminary data.</text>
</comment>
<feature type="transmembrane region" description="Helical" evidence="1">
    <location>
        <begin position="109"/>
        <end position="128"/>
    </location>
</feature>
<keyword evidence="1" id="KW-0812">Transmembrane</keyword>
<dbReference type="Proteomes" id="UP000220907">
    <property type="component" value="Unassembled WGS sequence"/>
</dbReference>
<organism evidence="2 3">
    <name type="scientific">Helicobacter pylori</name>
    <name type="common">Campylobacter pylori</name>
    <dbReference type="NCBI Taxonomy" id="210"/>
    <lineage>
        <taxon>Bacteria</taxon>
        <taxon>Pseudomonadati</taxon>
        <taxon>Campylobacterota</taxon>
        <taxon>Epsilonproteobacteria</taxon>
        <taxon>Campylobacterales</taxon>
        <taxon>Helicobacteraceae</taxon>
        <taxon>Helicobacter</taxon>
    </lineage>
</organism>
<dbReference type="AlphaFoldDB" id="A0A083YCU8"/>
<name>A0A083YCU8_HELPX</name>
<dbReference type="RefSeq" id="WP_000336521.1">
    <property type="nucleotide sequence ID" value="NZ_BSMD01000002.1"/>
</dbReference>
<feature type="transmembrane region" description="Helical" evidence="1">
    <location>
        <begin position="84"/>
        <end position="103"/>
    </location>
</feature>
<dbReference type="EMBL" id="MBGX01000035">
    <property type="protein sequence ID" value="PDW46956.1"/>
    <property type="molecule type" value="Genomic_DNA"/>
</dbReference>
<keyword evidence="1" id="KW-0472">Membrane</keyword>
<feature type="transmembrane region" description="Helical" evidence="1">
    <location>
        <begin position="30"/>
        <end position="51"/>
    </location>
</feature>
<feature type="transmembrane region" description="Helical" evidence="1">
    <location>
        <begin position="7"/>
        <end position="24"/>
    </location>
</feature>
<accession>A0A083YCU8</accession>
<keyword evidence="1" id="KW-1133">Transmembrane helix</keyword>
<protein>
    <submittedName>
        <fullName evidence="2">Uncharacterized protein</fullName>
    </submittedName>
</protein>
<reference evidence="2 3" key="1">
    <citation type="journal article" date="2017" name="Gut Pathog.">
        <title>Phylogenomics of Colombian Helicobacter pylori isolates.</title>
        <authorList>
            <person name="Gutierrez-Escobar A.J."/>
            <person name="Trujillo E."/>
            <person name="Acevedo O."/>
            <person name="Bravo M.M."/>
        </authorList>
    </citation>
    <scope>NUCLEOTIDE SEQUENCE [LARGE SCALE GENOMIC DNA]</scope>
    <source>
        <strain evidence="2 3">22151</strain>
    </source>
</reference>
<proteinExistence type="predicted"/>
<evidence type="ECO:0000313" key="3">
    <source>
        <dbReference type="Proteomes" id="UP000220907"/>
    </source>
</evidence>
<gene>
    <name evidence="2" type="ORF">BB432_03715</name>
</gene>